<keyword evidence="17" id="KW-0175">Coiled coil</keyword>
<keyword evidence="8" id="KW-0132">Cell division</keyword>
<evidence type="ECO:0000256" key="7">
    <source>
        <dbReference type="ARBA" id="ARBA00022490"/>
    </source>
</evidence>
<evidence type="ECO:0000256" key="9">
    <source>
        <dbReference type="ARBA" id="ARBA00022701"/>
    </source>
</evidence>
<keyword evidence="6" id="KW-0158">Chromosome</keyword>
<dbReference type="AlphaFoldDB" id="A0A7H9HX23"/>
<evidence type="ECO:0000313" key="18">
    <source>
        <dbReference type="EMBL" id="QLQ80932.1"/>
    </source>
</evidence>
<evidence type="ECO:0000256" key="16">
    <source>
        <dbReference type="ARBA" id="ARBA00030569"/>
    </source>
</evidence>
<sequence>MENPYEQVQLNILSRIVGNIDRLNQSVTTLNQELENINRRNKNLEIMGQMCENYQNSMQFNLQATGNRKPPL</sequence>
<keyword evidence="7" id="KW-0963">Cytoplasm</keyword>
<evidence type="ECO:0000256" key="5">
    <source>
        <dbReference type="ARBA" id="ARBA00020259"/>
    </source>
</evidence>
<dbReference type="PANTHER" id="PTHR28222">
    <property type="entry name" value="DASH COMPLEX SUBUNIT DAD4"/>
    <property type="match status" value="1"/>
</dbReference>
<dbReference type="PANTHER" id="PTHR28222:SF1">
    <property type="entry name" value="DASH COMPLEX SUBUNIT DAD4"/>
    <property type="match status" value="1"/>
</dbReference>
<protein>
    <recommendedName>
        <fullName evidence="5">DASH complex subunit DAD4</fullName>
    </recommendedName>
    <alternativeName>
        <fullName evidence="16">Outer kinetochore protein DAD4</fullName>
    </alternativeName>
</protein>
<dbReference type="GO" id="GO:0005874">
    <property type="term" value="C:microtubule"/>
    <property type="evidence" value="ECO:0007669"/>
    <property type="project" value="UniProtKB-KW"/>
</dbReference>
<dbReference type="EMBL" id="CP059271">
    <property type="protein sequence ID" value="QLQ80932.1"/>
    <property type="molecule type" value="Genomic_DNA"/>
</dbReference>
<dbReference type="GO" id="GO:0008608">
    <property type="term" value="P:attachment of spindle microtubules to kinetochore"/>
    <property type="evidence" value="ECO:0007669"/>
    <property type="project" value="InterPro"/>
</dbReference>
<dbReference type="GO" id="GO:0051301">
    <property type="term" value="P:cell division"/>
    <property type="evidence" value="ECO:0007669"/>
    <property type="project" value="UniProtKB-KW"/>
</dbReference>
<keyword evidence="11" id="KW-0995">Kinetochore</keyword>
<comment type="similarity">
    <text evidence="4">Belongs to the DASH complex DAD4 family.</text>
</comment>
<comment type="subcellular location">
    <subcellularLocation>
        <location evidence="3">Chromosome</location>
        <location evidence="3">Centromere</location>
        <location evidence="3">Kinetochore</location>
    </subcellularLocation>
    <subcellularLocation>
        <location evidence="2">Cytoplasm</location>
        <location evidence="2">Cytoskeleton</location>
        <location evidence="2">Spindle</location>
    </subcellularLocation>
    <subcellularLocation>
        <location evidence="1">Nucleus</location>
    </subcellularLocation>
</comment>
<keyword evidence="9" id="KW-0493">Microtubule</keyword>
<evidence type="ECO:0000256" key="1">
    <source>
        <dbReference type="ARBA" id="ARBA00004123"/>
    </source>
</evidence>
<keyword evidence="13" id="KW-0539">Nucleus</keyword>
<keyword evidence="14" id="KW-0131">Cell cycle</keyword>
<evidence type="ECO:0000256" key="14">
    <source>
        <dbReference type="ARBA" id="ARBA00023306"/>
    </source>
</evidence>
<dbReference type="OrthoDB" id="5516652at2759"/>
<accession>A0A7H9HX23</accession>
<feature type="coiled-coil region" evidence="17">
    <location>
        <begin position="20"/>
        <end position="47"/>
    </location>
</feature>
<dbReference type="InterPro" id="IPR013959">
    <property type="entry name" value="DASH_Dad4"/>
</dbReference>
<evidence type="ECO:0000256" key="15">
    <source>
        <dbReference type="ARBA" id="ARBA00023328"/>
    </source>
</evidence>
<evidence type="ECO:0000256" key="11">
    <source>
        <dbReference type="ARBA" id="ARBA00022838"/>
    </source>
</evidence>
<keyword evidence="12" id="KW-0206">Cytoskeleton</keyword>
<evidence type="ECO:0000256" key="8">
    <source>
        <dbReference type="ARBA" id="ARBA00022618"/>
    </source>
</evidence>
<evidence type="ECO:0000313" key="19">
    <source>
        <dbReference type="Proteomes" id="UP000510647"/>
    </source>
</evidence>
<keyword evidence="15" id="KW-0137">Centromere</keyword>
<dbReference type="GO" id="GO:0042729">
    <property type="term" value="C:DASH complex"/>
    <property type="evidence" value="ECO:0007669"/>
    <property type="project" value="InterPro"/>
</dbReference>
<dbReference type="GO" id="GO:0072686">
    <property type="term" value="C:mitotic spindle"/>
    <property type="evidence" value="ECO:0007669"/>
    <property type="project" value="InterPro"/>
</dbReference>
<evidence type="ECO:0000256" key="12">
    <source>
        <dbReference type="ARBA" id="ARBA00023212"/>
    </source>
</evidence>
<keyword evidence="19" id="KW-1185">Reference proteome</keyword>
<evidence type="ECO:0000256" key="13">
    <source>
        <dbReference type="ARBA" id="ARBA00023242"/>
    </source>
</evidence>
<evidence type="ECO:0000256" key="10">
    <source>
        <dbReference type="ARBA" id="ARBA00022776"/>
    </source>
</evidence>
<evidence type="ECO:0000256" key="6">
    <source>
        <dbReference type="ARBA" id="ARBA00022454"/>
    </source>
</evidence>
<gene>
    <name evidence="18" type="ORF">HG537_0E02870</name>
</gene>
<organism evidence="18 19">
    <name type="scientific">Torulaspora globosa</name>
    <dbReference type="NCBI Taxonomy" id="48254"/>
    <lineage>
        <taxon>Eukaryota</taxon>
        <taxon>Fungi</taxon>
        <taxon>Dikarya</taxon>
        <taxon>Ascomycota</taxon>
        <taxon>Saccharomycotina</taxon>
        <taxon>Saccharomycetes</taxon>
        <taxon>Saccharomycetales</taxon>
        <taxon>Saccharomycetaceae</taxon>
        <taxon>Torulaspora</taxon>
    </lineage>
</organism>
<evidence type="ECO:0000256" key="3">
    <source>
        <dbReference type="ARBA" id="ARBA00004629"/>
    </source>
</evidence>
<proteinExistence type="inferred from homology"/>
<reference evidence="18 19" key="1">
    <citation type="submission" date="2020-06" db="EMBL/GenBank/DDBJ databases">
        <title>The yeast mating-type switching endonuclease HO is a domesticated member of an unorthodox homing genetic element family.</title>
        <authorList>
            <person name="Coughlan A.Y."/>
            <person name="Lombardi L."/>
            <person name="Braun-Galleani S."/>
            <person name="Martos A.R."/>
            <person name="Galeote V."/>
            <person name="Bigey F."/>
            <person name="Dequin S."/>
            <person name="Byrne K.P."/>
            <person name="Wolfe K.H."/>
        </authorList>
    </citation>
    <scope>NUCLEOTIDE SEQUENCE [LARGE SCALE GENOMIC DNA]</scope>
    <source>
        <strain evidence="18 19">CBS2947</strain>
    </source>
</reference>
<dbReference type="Proteomes" id="UP000510647">
    <property type="component" value="Chromosome 5"/>
</dbReference>
<keyword evidence="10" id="KW-0498">Mitosis</keyword>
<evidence type="ECO:0000256" key="2">
    <source>
        <dbReference type="ARBA" id="ARBA00004186"/>
    </source>
</evidence>
<evidence type="ECO:0000256" key="4">
    <source>
        <dbReference type="ARBA" id="ARBA00009754"/>
    </source>
</evidence>
<evidence type="ECO:0000256" key="17">
    <source>
        <dbReference type="SAM" id="Coils"/>
    </source>
</evidence>
<dbReference type="Pfam" id="PF08650">
    <property type="entry name" value="DASH_Dad4"/>
    <property type="match status" value="1"/>
</dbReference>
<name>A0A7H9HX23_9SACH</name>